<evidence type="ECO:0000256" key="9">
    <source>
        <dbReference type="ARBA" id="ARBA00023136"/>
    </source>
</evidence>
<accession>A0A811LS68</accession>
<proteinExistence type="inferred from homology"/>
<comment type="similarity">
    <text evidence="2 10">Belongs to the glycosyltransferase 31 family.</text>
</comment>
<gene>
    <name evidence="11" type="ORF">BOKJ2_LOCUS13723</name>
</gene>
<keyword evidence="8 10" id="KW-0333">Golgi apparatus</keyword>
<evidence type="ECO:0000256" key="2">
    <source>
        <dbReference type="ARBA" id="ARBA00008661"/>
    </source>
</evidence>
<keyword evidence="12" id="KW-1185">Reference proteome</keyword>
<dbReference type="PANTHER" id="PTHR11214:SF349">
    <property type="entry name" value="BETA-1,3-GALACTOSYLTRANSFERASE BRN"/>
    <property type="match status" value="1"/>
</dbReference>
<evidence type="ECO:0000256" key="6">
    <source>
        <dbReference type="ARBA" id="ARBA00022968"/>
    </source>
</evidence>
<dbReference type="AlphaFoldDB" id="A0A811LS68"/>
<evidence type="ECO:0000256" key="3">
    <source>
        <dbReference type="ARBA" id="ARBA00022676"/>
    </source>
</evidence>
<dbReference type="EMBL" id="CAJFCW020000006">
    <property type="protein sequence ID" value="CAG9127165.1"/>
    <property type="molecule type" value="Genomic_DNA"/>
</dbReference>
<keyword evidence="5 10" id="KW-0812">Transmembrane</keyword>
<evidence type="ECO:0000256" key="7">
    <source>
        <dbReference type="ARBA" id="ARBA00022989"/>
    </source>
</evidence>
<dbReference type="GO" id="GO:0000139">
    <property type="term" value="C:Golgi membrane"/>
    <property type="evidence" value="ECO:0007669"/>
    <property type="project" value="UniProtKB-SubCell"/>
</dbReference>
<keyword evidence="6 10" id="KW-0735">Signal-anchor</keyword>
<dbReference type="OrthoDB" id="5957813at2759"/>
<keyword evidence="4" id="KW-0808">Transferase</keyword>
<evidence type="ECO:0000256" key="5">
    <source>
        <dbReference type="ARBA" id="ARBA00022692"/>
    </source>
</evidence>
<dbReference type="InterPro" id="IPR002659">
    <property type="entry name" value="Glyco_trans_31"/>
</dbReference>
<keyword evidence="7 10" id="KW-1133">Transmembrane helix</keyword>
<dbReference type="Proteomes" id="UP000783686">
    <property type="component" value="Unassembled WGS sequence"/>
</dbReference>
<dbReference type="EC" id="2.4.1.-" evidence="10"/>
<comment type="subcellular location">
    <subcellularLocation>
        <location evidence="1 10">Golgi apparatus membrane</location>
        <topology evidence="1 10">Single-pass type II membrane protein</topology>
    </subcellularLocation>
</comment>
<evidence type="ECO:0000256" key="1">
    <source>
        <dbReference type="ARBA" id="ARBA00004323"/>
    </source>
</evidence>
<evidence type="ECO:0000313" key="11">
    <source>
        <dbReference type="EMBL" id="CAD5229664.1"/>
    </source>
</evidence>
<reference evidence="11" key="1">
    <citation type="submission" date="2020-09" db="EMBL/GenBank/DDBJ databases">
        <authorList>
            <person name="Kikuchi T."/>
        </authorList>
    </citation>
    <scope>NUCLEOTIDE SEQUENCE</scope>
    <source>
        <strain evidence="11">SH1</strain>
    </source>
</reference>
<dbReference type="EMBL" id="CAJFDH010000006">
    <property type="protein sequence ID" value="CAD5229664.1"/>
    <property type="molecule type" value="Genomic_DNA"/>
</dbReference>
<comment type="caution">
    <text evidence="11">The sequence shown here is derived from an EMBL/GenBank/DDBJ whole genome shotgun (WGS) entry which is preliminary data.</text>
</comment>
<dbReference type="GO" id="GO:0008194">
    <property type="term" value="F:UDP-glycosyltransferase activity"/>
    <property type="evidence" value="ECO:0007669"/>
    <property type="project" value="TreeGrafter"/>
</dbReference>
<keyword evidence="3 10" id="KW-0328">Glycosyltransferase</keyword>
<dbReference type="Gene3D" id="3.90.550.50">
    <property type="match status" value="1"/>
</dbReference>
<evidence type="ECO:0000313" key="12">
    <source>
        <dbReference type="Proteomes" id="UP000614601"/>
    </source>
</evidence>
<protein>
    <recommendedName>
        <fullName evidence="10">Hexosyltransferase</fullName>
        <ecNumber evidence="10">2.4.1.-</ecNumber>
    </recommendedName>
</protein>
<dbReference type="Proteomes" id="UP000614601">
    <property type="component" value="Unassembled WGS sequence"/>
</dbReference>
<name>A0A811LS68_9BILA</name>
<sequence>MWDAGSLDRTHQFEHDHLVMKTRLRLWKWTRKCSKVFCLFLHLIFNKIRKFRFLLFVGLLLVIALVWTFCWLGLSDFLFQDAFVTFNYTNVDVQVAVANELQGHSPLLKSYVNDMENLRLHSGHLRCDNDNNTLMIVIKSAPDRELRREAYRVAFSKINLIRRPWTVELFFVSGHYDNNIDELVRENDKHKDMIIGDFYDNYYNNTYKLMYTMKSAIEYCGSNVPFVISMDDDYVINLDNIVDYIQNATQTNDRLYSGWRMYGTPFRFRYNKFYISLSEYPYDIFPPFISGGLVFMSPQTVKEFYISMKYCKKLKFDDVYLGVLAHLLDIHPLHVPSAMVRRNMRAKRLDFTQKLGEHGYTASEIEKYIPLVNA</sequence>
<dbReference type="SUPFAM" id="SSF53448">
    <property type="entry name" value="Nucleotide-diphospho-sugar transferases"/>
    <property type="match status" value="1"/>
</dbReference>
<dbReference type="PANTHER" id="PTHR11214">
    <property type="entry name" value="BETA-1,3-N-ACETYLGLUCOSAMINYLTRANSFERASE"/>
    <property type="match status" value="1"/>
</dbReference>
<dbReference type="GO" id="GO:0016758">
    <property type="term" value="F:hexosyltransferase activity"/>
    <property type="evidence" value="ECO:0007669"/>
    <property type="project" value="InterPro"/>
</dbReference>
<evidence type="ECO:0000256" key="4">
    <source>
        <dbReference type="ARBA" id="ARBA00022679"/>
    </source>
</evidence>
<evidence type="ECO:0000256" key="10">
    <source>
        <dbReference type="RuleBase" id="RU363063"/>
    </source>
</evidence>
<feature type="transmembrane region" description="Helical" evidence="10">
    <location>
        <begin position="53"/>
        <end position="74"/>
    </location>
</feature>
<dbReference type="Pfam" id="PF01762">
    <property type="entry name" value="Galactosyl_T"/>
    <property type="match status" value="1"/>
</dbReference>
<dbReference type="InterPro" id="IPR029044">
    <property type="entry name" value="Nucleotide-diphossugar_trans"/>
</dbReference>
<keyword evidence="9 10" id="KW-0472">Membrane</keyword>
<organism evidence="11 12">
    <name type="scientific">Bursaphelenchus okinawaensis</name>
    <dbReference type="NCBI Taxonomy" id="465554"/>
    <lineage>
        <taxon>Eukaryota</taxon>
        <taxon>Metazoa</taxon>
        <taxon>Ecdysozoa</taxon>
        <taxon>Nematoda</taxon>
        <taxon>Chromadorea</taxon>
        <taxon>Rhabditida</taxon>
        <taxon>Tylenchina</taxon>
        <taxon>Tylenchomorpha</taxon>
        <taxon>Aphelenchoidea</taxon>
        <taxon>Aphelenchoididae</taxon>
        <taxon>Bursaphelenchus</taxon>
    </lineage>
</organism>
<dbReference type="GO" id="GO:0006493">
    <property type="term" value="P:protein O-linked glycosylation"/>
    <property type="evidence" value="ECO:0007669"/>
    <property type="project" value="TreeGrafter"/>
</dbReference>
<evidence type="ECO:0000256" key="8">
    <source>
        <dbReference type="ARBA" id="ARBA00023034"/>
    </source>
</evidence>